<keyword evidence="1" id="KW-1133">Transmembrane helix</keyword>
<dbReference type="STRING" id="1385699.A7A78_12265"/>
<evidence type="ECO:0000256" key="1">
    <source>
        <dbReference type="SAM" id="Phobius"/>
    </source>
</evidence>
<feature type="transmembrane region" description="Helical" evidence="1">
    <location>
        <begin position="51"/>
        <end position="73"/>
    </location>
</feature>
<comment type="caution">
    <text evidence="2">The sequence shown here is derived from an EMBL/GenBank/DDBJ whole genome shotgun (WGS) entry which is preliminary data.</text>
</comment>
<reference evidence="2 3" key="1">
    <citation type="submission" date="2016-05" db="EMBL/GenBank/DDBJ databases">
        <title>Genome sequencing of Vitellibacter soesokkakensis RSSK-12.</title>
        <authorList>
            <person name="Thevarajoo S."/>
            <person name="Selvaratnam C."/>
            <person name="Goh K.M."/>
            <person name="Chan K.-G."/>
            <person name="Chong C.S."/>
        </authorList>
    </citation>
    <scope>NUCLEOTIDE SEQUENCE [LARGE SCALE GENOMIC DNA]</scope>
    <source>
        <strain evidence="2 3">RSSK-12</strain>
    </source>
</reference>
<accession>A0A1A9LDI1</accession>
<evidence type="ECO:0000313" key="2">
    <source>
        <dbReference type="EMBL" id="OAD91328.1"/>
    </source>
</evidence>
<dbReference type="OrthoDB" id="1414398at2"/>
<feature type="transmembrane region" description="Helical" evidence="1">
    <location>
        <begin position="12"/>
        <end position="31"/>
    </location>
</feature>
<dbReference type="RefSeq" id="WP_068761885.1">
    <property type="nucleotide sequence ID" value="NZ_LXIE01000014.1"/>
</dbReference>
<keyword evidence="1" id="KW-0812">Transmembrane</keyword>
<protein>
    <submittedName>
        <fullName evidence="2">Uncharacterized protein</fullName>
    </submittedName>
</protein>
<name>A0A1A9LDI1_9FLAO</name>
<organism evidence="2 3">
    <name type="scientific">Aequorivita soesokkakensis</name>
    <dbReference type="NCBI Taxonomy" id="1385699"/>
    <lineage>
        <taxon>Bacteria</taxon>
        <taxon>Pseudomonadati</taxon>
        <taxon>Bacteroidota</taxon>
        <taxon>Flavobacteriia</taxon>
        <taxon>Flavobacteriales</taxon>
        <taxon>Flavobacteriaceae</taxon>
        <taxon>Aequorivita</taxon>
    </lineage>
</organism>
<sequence>MRNKSFLKDLYSIIAFVVSGALCAGLIFLLYEKNENTLGFETTLKNLTTIFIGVSGFLSAILMVFLATSAMTLKSNKAKIIDKISKTTQKMHNFRSIAEIMFNSNIWLPGLKDYIEKEFAELSYFDVKEFYKGKSKLAIEFLQETHHYGETENIYLELKSLLMTSPKEKHIPENINYPVFYNNNIIDKWVEHKSGSGLWYVFGYKYGAYKDSINLEAIFERHQEKILTLANTIDGELFENSSFNEVFFAKLWEHLTKDVIPKLYQFQSQMQRKTPRLVRYLYIIFLLLMVFGVLLPLIYLMIDFSTWAIIVGYSIVISTIFYIAVTFHDFLSKEVNQ</sequence>
<dbReference type="AlphaFoldDB" id="A0A1A9LDI1"/>
<proteinExistence type="predicted"/>
<keyword evidence="1" id="KW-0472">Membrane</keyword>
<evidence type="ECO:0000313" key="3">
    <source>
        <dbReference type="Proteomes" id="UP000077552"/>
    </source>
</evidence>
<feature type="transmembrane region" description="Helical" evidence="1">
    <location>
        <begin position="308"/>
        <end position="331"/>
    </location>
</feature>
<feature type="transmembrane region" description="Helical" evidence="1">
    <location>
        <begin position="280"/>
        <end position="302"/>
    </location>
</feature>
<dbReference type="EMBL" id="LXIE01000014">
    <property type="protein sequence ID" value="OAD91328.1"/>
    <property type="molecule type" value="Genomic_DNA"/>
</dbReference>
<gene>
    <name evidence="2" type="ORF">A7A78_12265</name>
</gene>
<dbReference type="Proteomes" id="UP000077552">
    <property type="component" value="Unassembled WGS sequence"/>
</dbReference>
<keyword evidence="3" id="KW-1185">Reference proteome</keyword>